<name>A0ABN1ZSV0_9MICO</name>
<evidence type="ECO:0000313" key="10">
    <source>
        <dbReference type="EMBL" id="GAA1503817.1"/>
    </source>
</evidence>
<dbReference type="Gene3D" id="3.40.50.720">
    <property type="entry name" value="NAD(P)-binding Rossmann-like Domain"/>
    <property type="match status" value="1"/>
</dbReference>
<sequence>MKAVVFKAPYELSVEEVADPRVEEPLDAVIRITTANICGSDLHPYEGRAELEPGMVLGHENMGVVEEVGPGVNRIKKGDRVSVPFNLACGTCRNCTAGWTSACLRANPSGQPGAGYGYPNMGPYWGGQAEYLRVPWADFNLLHLPEGTEHESDFTMLSDIFPTGYHGTELAQVAPGKTVAIFGAGPVGLMAAHSAAIRGASQVFVVDHQPDRLRLAEQAGSKVGLEVTAVNAAETDVVEAIMDGTDGFGVDCGVEAVGYQAHDASGQEHPAMVLDNLVQVVRATGHLGVVGVYMPEDPDAATEPAKEGRVAFDFGSAFTKGLSIGTGQCPVKRYNQELRDLIIRGVASPSFIVSHEVALDEAVDAYKKFDERADGYTKVLLHPDAA</sequence>
<evidence type="ECO:0000256" key="7">
    <source>
        <dbReference type="RuleBase" id="RU361277"/>
    </source>
</evidence>
<feature type="domain" description="Alcohol dehydrogenase-like C-terminal" evidence="8">
    <location>
        <begin position="186"/>
        <end position="298"/>
    </location>
</feature>
<protein>
    <submittedName>
        <fullName evidence="10">Glutathione-independent formaldehyde dehydrogenase</fullName>
    </submittedName>
</protein>
<evidence type="ECO:0000256" key="5">
    <source>
        <dbReference type="ARBA" id="ARBA00023002"/>
    </source>
</evidence>
<dbReference type="PANTHER" id="PTHR42813:SF3">
    <property type="entry name" value="GLUTATHIONE-INDEPENDENT FORMALDEHYDE DEHYDROGENASE"/>
    <property type="match status" value="1"/>
</dbReference>
<evidence type="ECO:0000259" key="9">
    <source>
        <dbReference type="Pfam" id="PF08240"/>
    </source>
</evidence>
<evidence type="ECO:0000256" key="4">
    <source>
        <dbReference type="ARBA" id="ARBA00022833"/>
    </source>
</evidence>
<keyword evidence="6" id="KW-0520">NAD</keyword>
<dbReference type="Pfam" id="PF00107">
    <property type="entry name" value="ADH_zinc_N"/>
    <property type="match status" value="1"/>
</dbReference>
<comment type="cofactor">
    <cofactor evidence="1 7">
        <name>Zn(2+)</name>
        <dbReference type="ChEBI" id="CHEBI:29105"/>
    </cofactor>
</comment>
<comment type="caution">
    <text evidence="10">The sequence shown here is derived from an EMBL/GenBank/DDBJ whole genome shotgun (WGS) entry which is preliminary data.</text>
</comment>
<dbReference type="Proteomes" id="UP001501285">
    <property type="component" value="Unassembled WGS sequence"/>
</dbReference>
<accession>A0ABN1ZSV0</accession>
<keyword evidence="4 7" id="KW-0862">Zinc</keyword>
<dbReference type="InterPro" id="IPR036291">
    <property type="entry name" value="NAD(P)-bd_dom_sf"/>
</dbReference>
<keyword evidence="5" id="KW-0560">Oxidoreductase</keyword>
<dbReference type="RefSeq" id="WP_343994897.1">
    <property type="nucleotide sequence ID" value="NZ_BAAANB010000163.1"/>
</dbReference>
<organism evidence="10 11">
    <name type="scientific">Terrabacter terrae</name>
    <dbReference type="NCBI Taxonomy" id="318434"/>
    <lineage>
        <taxon>Bacteria</taxon>
        <taxon>Bacillati</taxon>
        <taxon>Actinomycetota</taxon>
        <taxon>Actinomycetes</taxon>
        <taxon>Micrococcales</taxon>
        <taxon>Intrasporangiaceae</taxon>
        <taxon>Terrabacter</taxon>
    </lineage>
</organism>
<comment type="similarity">
    <text evidence="2 7">Belongs to the zinc-containing alcohol dehydrogenase family.</text>
</comment>
<keyword evidence="11" id="KW-1185">Reference proteome</keyword>
<evidence type="ECO:0000256" key="3">
    <source>
        <dbReference type="ARBA" id="ARBA00022723"/>
    </source>
</evidence>
<evidence type="ECO:0000256" key="1">
    <source>
        <dbReference type="ARBA" id="ARBA00001947"/>
    </source>
</evidence>
<evidence type="ECO:0000259" key="8">
    <source>
        <dbReference type="Pfam" id="PF00107"/>
    </source>
</evidence>
<evidence type="ECO:0000313" key="11">
    <source>
        <dbReference type="Proteomes" id="UP001501285"/>
    </source>
</evidence>
<dbReference type="SUPFAM" id="SSF51735">
    <property type="entry name" value="NAD(P)-binding Rossmann-fold domains"/>
    <property type="match status" value="1"/>
</dbReference>
<proteinExistence type="inferred from homology"/>
<dbReference type="InterPro" id="IPR002328">
    <property type="entry name" value="ADH_Zn_CS"/>
</dbReference>
<reference evidence="10 11" key="1">
    <citation type="journal article" date="2019" name="Int. J. Syst. Evol. Microbiol.">
        <title>The Global Catalogue of Microorganisms (GCM) 10K type strain sequencing project: providing services to taxonomists for standard genome sequencing and annotation.</title>
        <authorList>
            <consortium name="The Broad Institute Genomics Platform"/>
            <consortium name="The Broad Institute Genome Sequencing Center for Infectious Disease"/>
            <person name="Wu L."/>
            <person name="Ma J."/>
        </authorList>
    </citation>
    <scope>NUCLEOTIDE SEQUENCE [LARGE SCALE GENOMIC DNA]</scope>
    <source>
        <strain evidence="10 11">JCM 14283</strain>
    </source>
</reference>
<dbReference type="InterPro" id="IPR011032">
    <property type="entry name" value="GroES-like_sf"/>
</dbReference>
<dbReference type="Gene3D" id="3.90.180.10">
    <property type="entry name" value="Medium-chain alcohol dehydrogenases, catalytic domain"/>
    <property type="match status" value="1"/>
</dbReference>
<dbReference type="InterPro" id="IPR013149">
    <property type="entry name" value="ADH-like_C"/>
</dbReference>
<keyword evidence="3 7" id="KW-0479">Metal-binding</keyword>
<dbReference type="SUPFAM" id="SSF50129">
    <property type="entry name" value="GroES-like"/>
    <property type="match status" value="1"/>
</dbReference>
<dbReference type="EMBL" id="BAAANB010000163">
    <property type="protein sequence ID" value="GAA1503817.1"/>
    <property type="molecule type" value="Genomic_DNA"/>
</dbReference>
<evidence type="ECO:0000256" key="2">
    <source>
        <dbReference type="ARBA" id="ARBA00008072"/>
    </source>
</evidence>
<dbReference type="Pfam" id="PF08240">
    <property type="entry name" value="ADH_N"/>
    <property type="match status" value="1"/>
</dbReference>
<dbReference type="PROSITE" id="PS00059">
    <property type="entry name" value="ADH_ZINC"/>
    <property type="match status" value="1"/>
</dbReference>
<gene>
    <name evidence="10" type="ORF">GCM10009740_39360</name>
</gene>
<evidence type="ECO:0000256" key="6">
    <source>
        <dbReference type="ARBA" id="ARBA00023027"/>
    </source>
</evidence>
<dbReference type="InterPro" id="IPR013154">
    <property type="entry name" value="ADH-like_N"/>
</dbReference>
<dbReference type="PANTHER" id="PTHR42813">
    <property type="entry name" value="ZINC-TYPE ALCOHOL DEHYDROGENASE-LIKE"/>
    <property type="match status" value="1"/>
</dbReference>
<dbReference type="CDD" id="cd08282">
    <property type="entry name" value="PFDH_like"/>
    <property type="match status" value="1"/>
</dbReference>
<feature type="domain" description="Alcohol dehydrogenase-like N-terminal" evidence="9">
    <location>
        <begin position="26"/>
        <end position="142"/>
    </location>
</feature>